<reference evidence="3 4" key="1">
    <citation type="journal article" date="2012" name="J. Bacteriol.">
        <title>Draft Genome Sequence of Oceaniovalibus guishaninsula JLT2003T.</title>
        <authorList>
            <person name="Tang K."/>
            <person name="Liu K."/>
            <person name="Jiao N."/>
        </authorList>
    </citation>
    <scope>NUCLEOTIDE SEQUENCE [LARGE SCALE GENOMIC DNA]</scope>
    <source>
        <strain evidence="3 4">JLT2003</strain>
    </source>
</reference>
<dbReference type="EMBL" id="AMGO01000010">
    <property type="protein sequence ID" value="EKE45204.1"/>
    <property type="molecule type" value="Genomic_DNA"/>
</dbReference>
<dbReference type="OrthoDB" id="7433551at2"/>
<evidence type="ECO:0000256" key="1">
    <source>
        <dbReference type="SAM" id="SignalP"/>
    </source>
</evidence>
<feature type="domain" description="SH3b" evidence="2">
    <location>
        <begin position="90"/>
        <end position="143"/>
    </location>
</feature>
<dbReference type="STRING" id="1231392.OCGS_0682"/>
<keyword evidence="4" id="KW-1185">Reference proteome</keyword>
<feature type="chain" id="PRO_5003858608" evidence="1">
    <location>
        <begin position="21"/>
        <end position="146"/>
    </location>
</feature>
<dbReference type="AlphaFoldDB" id="K2HR37"/>
<evidence type="ECO:0000313" key="4">
    <source>
        <dbReference type="Proteomes" id="UP000006765"/>
    </source>
</evidence>
<dbReference type="eggNOG" id="ENOG5033II0">
    <property type="taxonomic scope" value="Bacteria"/>
</dbReference>
<organism evidence="3 4">
    <name type="scientific">Oceaniovalibus guishaninsula JLT2003</name>
    <dbReference type="NCBI Taxonomy" id="1231392"/>
    <lineage>
        <taxon>Bacteria</taxon>
        <taxon>Pseudomonadati</taxon>
        <taxon>Pseudomonadota</taxon>
        <taxon>Alphaproteobacteria</taxon>
        <taxon>Rhodobacterales</taxon>
        <taxon>Roseobacteraceae</taxon>
        <taxon>Oceaniovalibus</taxon>
    </lineage>
</organism>
<name>K2HR37_9RHOB</name>
<feature type="signal peptide" evidence="1">
    <location>
        <begin position="1"/>
        <end position="20"/>
    </location>
</feature>
<sequence length="146" mass="15244">MMIRLTSLLVAGLGLTMLIAGENPAEGDPPAATRTAFDPAGVRIGTEAADAVLFDDPAAIERAVAAVTVPAAAVPSQAATPDYWVVTGNRVNLRGGPSTSDAIVGQVGEGQRAEVLERTDSGWLRIRTEGSATDAWIFGRFLQRQV</sequence>
<evidence type="ECO:0000259" key="2">
    <source>
        <dbReference type="Pfam" id="PF08239"/>
    </source>
</evidence>
<comment type="caution">
    <text evidence="3">The sequence shown here is derived from an EMBL/GenBank/DDBJ whole genome shotgun (WGS) entry which is preliminary data.</text>
</comment>
<dbReference type="InterPro" id="IPR003646">
    <property type="entry name" value="SH3-like_bac-type"/>
</dbReference>
<gene>
    <name evidence="3" type="ORF">OCGS_0682</name>
</gene>
<dbReference type="Gene3D" id="2.30.30.40">
    <property type="entry name" value="SH3 Domains"/>
    <property type="match status" value="1"/>
</dbReference>
<proteinExistence type="predicted"/>
<keyword evidence="1" id="KW-0732">Signal</keyword>
<protein>
    <submittedName>
        <fullName evidence="3">Bacterial SH3 domain family protein</fullName>
    </submittedName>
</protein>
<dbReference type="Pfam" id="PF08239">
    <property type="entry name" value="SH3_3"/>
    <property type="match status" value="1"/>
</dbReference>
<accession>K2HR37</accession>
<evidence type="ECO:0000313" key="3">
    <source>
        <dbReference type="EMBL" id="EKE45204.1"/>
    </source>
</evidence>
<dbReference type="Proteomes" id="UP000006765">
    <property type="component" value="Unassembled WGS sequence"/>
</dbReference>